<keyword evidence="4" id="KW-1185">Reference proteome</keyword>
<name>B9K4P9_ALLAM</name>
<dbReference type="EMBL" id="CP000638">
    <property type="protein sequence ID" value="ACM39847.1"/>
    <property type="molecule type" value="Genomic_DNA"/>
</dbReference>
<proteinExistence type="predicted"/>
<feature type="region of interest" description="Disordered" evidence="1">
    <location>
        <begin position="1"/>
        <end position="34"/>
    </location>
</feature>
<dbReference type="Gene3D" id="3.30.420.10">
    <property type="entry name" value="Ribonuclease H-like superfamily/Ribonuclease H"/>
    <property type="match status" value="1"/>
</dbReference>
<accession>B9K4P9</accession>
<dbReference type="PROSITE" id="PS50994">
    <property type="entry name" value="INTEGRASE"/>
    <property type="match status" value="1"/>
</dbReference>
<dbReference type="Pfam" id="PF00665">
    <property type="entry name" value="rve"/>
    <property type="match status" value="1"/>
</dbReference>
<reference evidence="3 4" key="1">
    <citation type="journal article" date="2009" name="J. Bacteriol.">
        <title>Genome sequences of three Agrobacterium biovars help elucidate the evolution of multichromosome genomes in bacteria.</title>
        <authorList>
            <person name="Slater S.C."/>
            <person name="Goldman B.S."/>
            <person name="Goodner B."/>
            <person name="Setubal J.C."/>
            <person name="Farrand S.K."/>
            <person name="Nester E.W."/>
            <person name="Burr T.J."/>
            <person name="Banta L."/>
            <person name="Dickerman A.W."/>
            <person name="Paulsen I."/>
            <person name="Otten L."/>
            <person name="Suen G."/>
            <person name="Welch R."/>
            <person name="Almeida N.F."/>
            <person name="Arnold F."/>
            <person name="Burton O.T."/>
            <person name="Du Z."/>
            <person name="Ewing A."/>
            <person name="Godsy E."/>
            <person name="Heisel S."/>
            <person name="Houmiel K.L."/>
            <person name="Jhaveri J."/>
            <person name="Lu J."/>
            <person name="Miller N.M."/>
            <person name="Norton S."/>
            <person name="Chen Q."/>
            <person name="Phoolcharoen W."/>
            <person name="Ohlin V."/>
            <person name="Ondrusek D."/>
            <person name="Pride N."/>
            <person name="Stricklin S.L."/>
            <person name="Sun J."/>
            <person name="Wheeler C."/>
            <person name="Wilson L."/>
            <person name="Zhu H."/>
            <person name="Wood D.W."/>
        </authorList>
    </citation>
    <scope>NUCLEOTIDE SEQUENCE [LARGE SCALE GENOMIC DNA]</scope>
    <source>
        <strain evidence="4">S4 / ATCC BAA-846</strain>
        <plasmid evidence="3 4">pAtS4e</plasmid>
    </source>
</reference>
<feature type="domain" description="Integrase catalytic" evidence="2">
    <location>
        <begin position="154"/>
        <end position="264"/>
    </location>
</feature>
<dbReference type="eggNOG" id="COG2801">
    <property type="taxonomic scope" value="Bacteria"/>
</dbReference>
<gene>
    <name evidence="3" type="ordered locus">Avi_7134</name>
</gene>
<evidence type="ECO:0000313" key="4">
    <source>
        <dbReference type="Proteomes" id="UP000001596"/>
    </source>
</evidence>
<dbReference type="GO" id="GO:0003676">
    <property type="term" value="F:nucleic acid binding"/>
    <property type="evidence" value="ECO:0007669"/>
    <property type="project" value="InterPro"/>
</dbReference>
<dbReference type="KEGG" id="avi:Avi_7134"/>
<evidence type="ECO:0000313" key="3">
    <source>
        <dbReference type="EMBL" id="ACM39847.1"/>
    </source>
</evidence>
<dbReference type="AlphaFoldDB" id="B9K4P9"/>
<dbReference type="InterPro" id="IPR001584">
    <property type="entry name" value="Integrase_cat-core"/>
</dbReference>
<dbReference type="Proteomes" id="UP000001596">
    <property type="component" value="Plasmid pAtS4e"/>
</dbReference>
<dbReference type="HOGENOM" id="CLU_027402_15_1_5"/>
<evidence type="ECO:0000256" key="1">
    <source>
        <dbReference type="SAM" id="MobiDB-lite"/>
    </source>
</evidence>
<dbReference type="InterPro" id="IPR012337">
    <property type="entry name" value="RNaseH-like_sf"/>
</dbReference>
<keyword evidence="3" id="KW-0614">Plasmid</keyword>
<sequence length="303" mass="34481">MVHYFPSNGRKHYGPGSIRSRHNDRSSGLENSPVDCFPAQTVRRAIQNSQESLRALSKRYGINPKTVAKWKKRTSVADLATGPKEPHSTVLILEEEAVIVAFRRHTLLPLDDCLYALQPTIPHLTRSSLHRCLQRHDISRLPEVEGDKEPKKKFKSYPIGYFHIDIAEVQTAEGKLYLFVAIDRTSKFAFVELYAKAGKMNAAQFLRNLVKAVPYAIHTVLTDNGIQFTNRACDLYAFHHIFDRVCDENGIEHRLTKVKPPLDQWAGRATGKHDQGSDRQACPLQRRLQFRAKAQDPKEPHAL</sequence>
<dbReference type="InterPro" id="IPR036397">
    <property type="entry name" value="RNaseH_sf"/>
</dbReference>
<organism evidence="3 4">
    <name type="scientific">Allorhizobium ampelinum (strain ATCC BAA-846 / DSM 112012 / S4)</name>
    <name type="common">Agrobacterium vitis (strain S4)</name>
    <dbReference type="NCBI Taxonomy" id="311402"/>
    <lineage>
        <taxon>Bacteria</taxon>
        <taxon>Pseudomonadati</taxon>
        <taxon>Pseudomonadota</taxon>
        <taxon>Alphaproteobacteria</taxon>
        <taxon>Hyphomicrobiales</taxon>
        <taxon>Rhizobiaceae</taxon>
        <taxon>Rhizobium/Agrobacterium group</taxon>
        <taxon>Allorhizobium</taxon>
        <taxon>Allorhizobium ampelinum</taxon>
    </lineage>
</organism>
<dbReference type="SUPFAM" id="SSF53098">
    <property type="entry name" value="Ribonuclease H-like"/>
    <property type="match status" value="1"/>
</dbReference>
<geneLocation type="plasmid" evidence="3 4">
    <name>pAtS4e</name>
</geneLocation>
<evidence type="ECO:0000259" key="2">
    <source>
        <dbReference type="PROSITE" id="PS50994"/>
    </source>
</evidence>
<dbReference type="GO" id="GO:0015074">
    <property type="term" value="P:DNA integration"/>
    <property type="evidence" value="ECO:0007669"/>
    <property type="project" value="InterPro"/>
</dbReference>
<protein>
    <submittedName>
        <fullName evidence="3">Integrase catalytic core</fullName>
    </submittedName>
</protein>